<dbReference type="EMBL" id="JAUSSU010000002">
    <property type="protein sequence ID" value="MDQ0111317.1"/>
    <property type="molecule type" value="Genomic_DNA"/>
</dbReference>
<keyword evidence="2" id="KW-1185">Reference proteome</keyword>
<sequence>MRGWRLRTGRRPLATNGMITPDQNGKCQIKRTAVVRRLLFDCAEINCEGKISTIPLSKLASGIKVGDVVEWSGRIWVLRQIKAGSEDQ</sequence>
<evidence type="ECO:0008006" key="3">
    <source>
        <dbReference type="Google" id="ProtNLM"/>
    </source>
</evidence>
<comment type="caution">
    <text evidence="1">The sequence shown here is derived from an EMBL/GenBank/DDBJ whole genome shotgun (WGS) entry which is preliminary data.</text>
</comment>
<evidence type="ECO:0000313" key="2">
    <source>
        <dbReference type="Proteomes" id="UP001229346"/>
    </source>
</evidence>
<dbReference type="Proteomes" id="UP001229346">
    <property type="component" value="Unassembled WGS sequence"/>
</dbReference>
<reference evidence="1 2" key="1">
    <citation type="submission" date="2023-07" db="EMBL/GenBank/DDBJ databases">
        <title>Sorghum-associated microbial communities from plants grown in Nebraska, USA.</title>
        <authorList>
            <person name="Schachtman D."/>
        </authorList>
    </citation>
    <scope>NUCLEOTIDE SEQUENCE [LARGE SCALE GENOMIC DNA]</scope>
    <source>
        <strain evidence="1 2">CC482</strain>
    </source>
</reference>
<proteinExistence type="predicted"/>
<evidence type="ECO:0000313" key="1">
    <source>
        <dbReference type="EMBL" id="MDQ0111317.1"/>
    </source>
</evidence>
<organism evidence="1 2">
    <name type="scientific">Paenibacillus harenae</name>
    <dbReference type="NCBI Taxonomy" id="306543"/>
    <lineage>
        <taxon>Bacteria</taxon>
        <taxon>Bacillati</taxon>
        <taxon>Bacillota</taxon>
        <taxon>Bacilli</taxon>
        <taxon>Bacillales</taxon>
        <taxon>Paenibacillaceae</taxon>
        <taxon>Paenibacillus</taxon>
    </lineage>
</organism>
<accession>A0ABT9TVD6</accession>
<protein>
    <recommendedName>
        <fullName evidence="3">DUF5666 domain-containing protein</fullName>
    </recommendedName>
</protein>
<gene>
    <name evidence="1" type="ORF">J2T15_000750</name>
</gene>
<name>A0ABT9TVD6_PAEHA</name>